<dbReference type="EMBL" id="JMFG01000008">
    <property type="protein sequence ID" value="KDA54307.1"/>
    <property type="molecule type" value="Genomic_DNA"/>
</dbReference>
<keyword evidence="6" id="KW-0813">Transport</keyword>
<keyword evidence="3 7" id="KW-0812">Transmembrane</keyword>
<evidence type="ECO:0000256" key="3">
    <source>
        <dbReference type="ARBA" id="ARBA00022692"/>
    </source>
</evidence>
<comment type="caution">
    <text evidence="10">The sequence shown here is derived from an EMBL/GenBank/DDBJ whole genome shotgun (WGS) entry which is preliminary data.</text>
</comment>
<reference evidence="10 11" key="1">
    <citation type="submission" date="2014-04" db="EMBL/GenBank/DDBJ databases">
        <title>The Genome Sequence of Thermoanaerobaculum aquaticum MP-01, The First Cultivated Group 23 Acidobacterium.</title>
        <authorList>
            <person name="Stamps B.W."/>
            <person name="Losey N.A."/>
            <person name="Lawson P.A."/>
            <person name="Stevenson B.S."/>
        </authorList>
    </citation>
    <scope>NUCLEOTIDE SEQUENCE [LARGE SCALE GENOMIC DNA]</scope>
    <source>
        <strain evidence="10 11">MP-01</strain>
    </source>
</reference>
<evidence type="ECO:0000259" key="8">
    <source>
        <dbReference type="Pfam" id="PF01618"/>
    </source>
</evidence>
<evidence type="ECO:0000256" key="7">
    <source>
        <dbReference type="SAM" id="Phobius"/>
    </source>
</evidence>
<evidence type="ECO:0000256" key="2">
    <source>
        <dbReference type="ARBA" id="ARBA00022475"/>
    </source>
</evidence>
<evidence type="ECO:0000256" key="5">
    <source>
        <dbReference type="ARBA" id="ARBA00023136"/>
    </source>
</evidence>
<name>A0A062XP00_9BACT</name>
<dbReference type="Proteomes" id="UP000027284">
    <property type="component" value="Unassembled WGS sequence"/>
</dbReference>
<feature type="transmembrane region" description="Helical" evidence="7">
    <location>
        <begin position="127"/>
        <end position="151"/>
    </location>
</feature>
<dbReference type="OrthoDB" id="4045at2"/>
<dbReference type="PANTHER" id="PTHR30625">
    <property type="entry name" value="PROTEIN TOLQ"/>
    <property type="match status" value="1"/>
</dbReference>
<dbReference type="InterPro" id="IPR050790">
    <property type="entry name" value="ExbB/TolQ_transport"/>
</dbReference>
<keyword evidence="2" id="KW-1003">Cell membrane</keyword>
<keyword evidence="5 7" id="KW-0472">Membrane</keyword>
<reference evidence="9" key="2">
    <citation type="journal article" date="2020" name="mSystems">
        <title>Genome- and Community-Level Interaction Insights into Carbon Utilization and Element Cycling Functions of Hydrothermarchaeota in Hydrothermal Sediment.</title>
        <authorList>
            <person name="Zhou Z."/>
            <person name="Liu Y."/>
            <person name="Xu W."/>
            <person name="Pan J."/>
            <person name="Luo Z.H."/>
            <person name="Li M."/>
        </authorList>
    </citation>
    <scope>NUCLEOTIDE SEQUENCE [LARGE SCALE GENOMIC DNA]</scope>
    <source>
        <strain evidence="9">SpSt-186</strain>
    </source>
</reference>
<dbReference type="AlphaFoldDB" id="A0A062XP00"/>
<organism evidence="10 11">
    <name type="scientific">Thermoanaerobaculum aquaticum</name>
    <dbReference type="NCBI Taxonomy" id="1312852"/>
    <lineage>
        <taxon>Bacteria</taxon>
        <taxon>Pseudomonadati</taxon>
        <taxon>Acidobacteriota</taxon>
        <taxon>Thermoanaerobaculia</taxon>
        <taxon>Thermoanaerobaculales</taxon>
        <taxon>Thermoanaerobaculaceae</taxon>
        <taxon>Thermoanaerobaculum</taxon>
    </lineage>
</organism>
<evidence type="ECO:0000313" key="10">
    <source>
        <dbReference type="EMBL" id="KDA54307.1"/>
    </source>
</evidence>
<keyword evidence="4 7" id="KW-1133">Transmembrane helix</keyword>
<comment type="subcellular location">
    <subcellularLocation>
        <location evidence="1">Cell membrane</location>
        <topology evidence="1">Multi-pass membrane protein</topology>
    </subcellularLocation>
    <subcellularLocation>
        <location evidence="6">Membrane</location>
        <topology evidence="6">Multi-pass membrane protein</topology>
    </subcellularLocation>
</comment>
<evidence type="ECO:0000256" key="1">
    <source>
        <dbReference type="ARBA" id="ARBA00004651"/>
    </source>
</evidence>
<keyword evidence="6" id="KW-0653">Protein transport</keyword>
<feature type="domain" description="MotA/TolQ/ExbB proton channel" evidence="8">
    <location>
        <begin position="104"/>
        <end position="207"/>
    </location>
</feature>
<evidence type="ECO:0000256" key="6">
    <source>
        <dbReference type="RuleBase" id="RU004057"/>
    </source>
</evidence>
<dbReference type="Pfam" id="PF01618">
    <property type="entry name" value="MotA_ExbB"/>
    <property type="match status" value="1"/>
</dbReference>
<dbReference type="PANTHER" id="PTHR30625:SF3">
    <property type="entry name" value="TOL-PAL SYSTEM PROTEIN TOLQ"/>
    <property type="match status" value="1"/>
</dbReference>
<evidence type="ECO:0000256" key="4">
    <source>
        <dbReference type="ARBA" id="ARBA00022989"/>
    </source>
</evidence>
<proteinExistence type="inferred from homology"/>
<keyword evidence="11" id="KW-1185">Reference proteome</keyword>
<dbReference type="GO" id="GO:0017038">
    <property type="term" value="P:protein import"/>
    <property type="evidence" value="ECO:0007669"/>
    <property type="project" value="TreeGrafter"/>
</dbReference>
<feature type="transmembrane region" description="Helical" evidence="7">
    <location>
        <begin position="171"/>
        <end position="197"/>
    </location>
</feature>
<protein>
    <recommendedName>
        <fullName evidence="8">MotA/TolQ/ExbB proton channel domain-containing protein</fullName>
    </recommendedName>
</protein>
<dbReference type="STRING" id="1312852.EG19_11345"/>
<dbReference type="InterPro" id="IPR002898">
    <property type="entry name" value="MotA_ExbB_proton_chnl"/>
</dbReference>
<gene>
    <name evidence="10" type="ORF">EG19_11345</name>
    <name evidence="9" type="ORF">ENP06_05385</name>
</gene>
<accession>A0A062XP00</accession>
<sequence length="223" mass="24114">MQAIWEAFAQTGPVAKLVLAILAGFSLVSWTLMLLKVRQLRRAERQNQVFLSEFRKAQRLGEVQQAAAKTPHAPLAGMFRAGYLELEAQVRVLQRAGAPPGQIKSLAAVERALQRAIGVESAKLHRFLPFLATTASATPFIGLFGTVWGIMTAFRDIAAKGSTSIVTVAPGIAEALVNTAAGLAAAIPAVIAYNAFLGSLRRHRGVMEDFLLEFLNLTERTFT</sequence>
<dbReference type="EMBL" id="DSHW01000409">
    <property type="protein sequence ID" value="HEQ88828.1"/>
    <property type="molecule type" value="Genomic_DNA"/>
</dbReference>
<dbReference type="RefSeq" id="WP_038047517.1">
    <property type="nucleotide sequence ID" value="NZ_JMFG01000008.1"/>
</dbReference>
<evidence type="ECO:0000313" key="11">
    <source>
        <dbReference type="Proteomes" id="UP000027284"/>
    </source>
</evidence>
<evidence type="ECO:0000313" key="9">
    <source>
        <dbReference type="EMBL" id="HEQ88828.1"/>
    </source>
</evidence>
<comment type="similarity">
    <text evidence="6">Belongs to the exbB/tolQ family.</text>
</comment>
<feature type="transmembrane region" description="Helical" evidence="7">
    <location>
        <begin position="14"/>
        <end position="35"/>
    </location>
</feature>
<dbReference type="GO" id="GO:0005886">
    <property type="term" value="C:plasma membrane"/>
    <property type="evidence" value="ECO:0007669"/>
    <property type="project" value="UniProtKB-SubCell"/>
</dbReference>